<dbReference type="InterPro" id="IPR000049">
    <property type="entry name" value="ET-Flavoprotein_bsu_CS"/>
</dbReference>
<dbReference type="InterPro" id="IPR033948">
    <property type="entry name" value="ETF_beta_N"/>
</dbReference>
<gene>
    <name evidence="5" type="ORF">VLY81_02155</name>
</gene>
<dbReference type="Pfam" id="PF01012">
    <property type="entry name" value="ETF"/>
    <property type="match status" value="1"/>
</dbReference>
<dbReference type="SMART" id="SM00893">
    <property type="entry name" value="ETF"/>
    <property type="match status" value="1"/>
</dbReference>
<evidence type="ECO:0000256" key="3">
    <source>
        <dbReference type="ARBA" id="ARBA00049933"/>
    </source>
</evidence>
<dbReference type="PANTHER" id="PTHR21294:SF17">
    <property type="entry name" value="PROTEIN FIXA"/>
    <property type="match status" value="1"/>
</dbReference>
<dbReference type="Proteomes" id="UP001333102">
    <property type="component" value="Chromosome"/>
</dbReference>
<sequence>MHLVVCVKQVLDPEMSPRDFAVDPVARRPIAGRAPLVISTFDEIALEVALQLREAVGGGTVTALTLGPRSADEVLRKAMAMQADRAVRIDPGGLGEGDAFVTASALAEAIRRKLSPFDVVLCGRQAGDTDGGQVGPMLAEALGLPMVANALRVRPGPDGSLHVERETEEGTEVVEVRPPVLLTATNAESNVPRIPKVKDVMAAHRKPIEVMAPSELGLAGEGLPARTAVEALEVPQQSRQCRMVEGDSLEERVESLVAALLELKVL</sequence>
<comment type="cofactor">
    <cofactor evidence="3">
        <name>AMP</name>
        <dbReference type="ChEBI" id="CHEBI:456215"/>
    </cofactor>
</comment>
<name>A0ABZ1BQN3_9FIRM</name>
<protein>
    <recommendedName>
        <fullName evidence="2">Electron transfer flavoprotein small subunit</fullName>
    </recommendedName>
</protein>
<evidence type="ECO:0000313" key="6">
    <source>
        <dbReference type="Proteomes" id="UP001333102"/>
    </source>
</evidence>
<dbReference type="InterPro" id="IPR014729">
    <property type="entry name" value="Rossmann-like_a/b/a_fold"/>
</dbReference>
<feature type="domain" description="Electron transfer flavoprotein alpha/beta-subunit N-terminal" evidence="4">
    <location>
        <begin position="26"/>
        <end position="220"/>
    </location>
</feature>
<evidence type="ECO:0000313" key="5">
    <source>
        <dbReference type="EMBL" id="WRP14999.1"/>
    </source>
</evidence>
<dbReference type="InterPro" id="IPR014730">
    <property type="entry name" value="ETF_a/b_N"/>
</dbReference>
<reference evidence="6" key="1">
    <citation type="submission" date="2023-12" db="EMBL/GenBank/DDBJ databases">
        <title>Novel isolates from deep terrestrial aquifers shed light on the physiology and ecology of the class Limnochordia.</title>
        <authorList>
            <person name="Karnachuk O.V."/>
            <person name="Lukina A.P."/>
            <person name="Avakyan M.R."/>
            <person name="Kadnikov V."/>
            <person name="Begmatov S."/>
            <person name="Beletsky A.V."/>
            <person name="Mardanov A.V."/>
            <person name="Ravin N.V."/>
        </authorList>
    </citation>
    <scope>NUCLEOTIDE SEQUENCE [LARGE SCALE GENOMIC DNA]</scope>
    <source>
        <strain evidence="6">LN</strain>
    </source>
</reference>
<dbReference type="Gene3D" id="3.40.50.620">
    <property type="entry name" value="HUPs"/>
    <property type="match status" value="1"/>
</dbReference>
<dbReference type="RefSeq" id="WP_324669388.1">
    <property type="nucleotide sequence ID" value="NZ_CP141614.1"/>
</dbReference>
<evidence type="ECO:0000256" key="1">
    <source>
        <dbReference type="ARBA" id="ARBA00007557"/>
    </source>
</evidence>
<comment type="similarity">
    <text evidence="1">Belongs to the ETF beta-subunit/FixA family.</text>
</comment>
<dbReference type="EMBL" id="CP141614">
    <property type="protein sequence ID" value="WRP14999.1"/>
    <property type="molecule type" value="Genomic_DNA"/>
</dbReference>
<evidence type="ECO:0000256" key="2">
    <source>
        <dbReference type="ARBA" id="ARBA00042002"/>
    </source>
</evidence>
<dbReference type="InterPro" id="IPR012255">
    <property type="entry name" value="ETF_b"/>
</dbReference>
<dbReference type="SUPFAM" id="SSF52402">
    <property type="entry name" value="Adenine nucleotide alpha hydrolases-like"/>
    <property type="match status" value="1"/>
</dbReference>
<dbReference type="CDD" id="cd01714">
    <property type="entry name" value="ETF_beta"/>
    <property type="match status" value="1"/>
</dbReference>
<dbReference type="PROSITE" id="PS01065">
    <property type="entry name" value="ETF_BETA"/>
    <property type="match status" value="1"/>
</dbReference>
<evidence type="ECO:0000259" key="4">
    <source>
        <dbReference type="SMART" id="SM00893"/>
    </source>
</evidence>
<dbReference type="PIRSF" id="PIRSF000090">
    <property type="entry name" value="Beta-ETF"/>
    <property type="match status" value="1"/>
</dbReference>
<accession>A0ABZ1BQN3</accession>
<organism evidence="5 6">
    <name type="scientific">Geochorda subterranea</name>
    <dbReference type="NCBI Taxonomy" id="3109564"/>
    <lineage>
        <taxon>Bacteria</taxon>
        <taxon>Bacillati</taxon>
        <taxon>Bacillota</taxon>
        <taxon>Limnochordia</taxon>
        <taxon>Limnochordales</taxon>
        <taxon>Geochordaceae</taxon>
        <taxon>Geochorda</taxon>
    </lineage>
</organism>
<dbReference type="PANTHER" id="PTHR21294">
    <property type="entry name" value="ELECTRON TRANSFER FLAVOPROTEIN BETA-SUBUNIT"/>
    <property type="match status" value="1"/>
</dbReference>
<proteinExistence type="inferred from homology"/>
<keyword evidence="6" id="KW-1185">Reference proteome</keyword>